<name>A0A0A8YJZ2_ARUDO</name>
<dbReference type="AlphaFoldDB" id="A0A0A8YJZ2"/>
<proteinExistence type="predicted"/>
<organism evidence="1">
    <name type="scientific">Arundo donax</name>
    <name type="common">Giant reed</name>
    <name type="synonym">Donax arundinaceus</name>
    <dbReference type="NCBI Taxonomy" id="35708"/>
    <lineage>
        <taxon>Eukaryota</taxon>
        <taxon>Viridiplantae</taxon>
        <taxon>Streptophyta</taxon>
        <taxon>Embryophyta</taxon>
        <taxon>Tracheophyta</taxon>
        <taxon>Spermatophyta</taxon>
        <taxon>Magnoliopsida</taxon>
        <taxon>Liliopsida</taxon>
        <taxon>Poales</taxon>
        <taxon>Poaceae</taxon>
        <taxon>PACMAD clade</taxon>
        <taxon>Arundinoideae</taxon>
        <taxon>Arundineae</taxon>
        <taxon>Arundo</taxon>
    </lineage>
</organism>
<reference evidence="1" key="1">
    <citation type="submission" date="2014-09" db="EMBL/GenBank/DDBJ databases">
        <authorList>
            <person name="Magalhaes I.L.F."/>
            <person name="Oliveira U."/>
            <person name="Santos F.R."/>
            <person name="Vidigal T.H.D.A."/>
            <person name="Brescovit A.D."/>
            <person name="Santos A.J."/>
        </authorList>
    </citation>
    <scope>NUCLEOTIDE SEQUENCE</scope>
    <source>
        <tissue evidence="1">Shoot tissue taken approximately 20 cm above the soil surface</tissue>
    </source>
</reference>
<reference evidence="1" key="2">
    <citation type="journal article" date="2015" name="Data Brief">
        <title>Shoot transcriptome of the giant reed, Arundo donax.</title>
        <authorList>
            <person name="Barrero R.A."/>
            <person name="Guerrero F.D."/>
            <person name="Moolhuijzen P."/>
            <person name="Goolsby J.A."/>
            <person name="Tidwell J."/>
            <person name="Bellgard S.E."/>
            <person name="Bellgard M.I."/>
        </authorList>
    </citation>
    <scope>NUCLEOTIDE SEQUENCE</scope>
    <source>
        <tissue evidence="1">Shoot tissue taken approximately 20 cm above the soil surface</tissue>
    </source>
</reference>
<sequence>MITNGKPPHLFMISVETSFR</sequence>
<evidence type="ECO:0000313" key="1">
    <source>
        <dbReference type="EMBL" id="JAD22912.1"/>
    </source>
</evidence>
<protein>
    <submittedName>
        <fullName evidence="1">Uncharacterized protein</fullName>
    </submittedName>
</protein>
<dbReference type="EMBL" id="GBRH01274983">
    <property type="protein sequence ID" value="JAD22912.1"/>
    <property type="molecule type" value="Transcribed_RNA"/>
</dbReference>
<accession>A0A0A8YJZ2</accession>